<evidence type="ECO:0000313" key="2">
    <source>
        <dbReference type="EMBL" id="CAK7220898.1"/>
    </source>
</evidence>
<feature type="region of interest" description="Disordered" evidence="1">
    <location>
        <begin position="465"/>
        <end position="515"/>
    </location>
</feature>
<dbReference type="Proteomes" id="UP001642405">
    <property type="component" value="Unassembled WGS sequence"/>
</dbReference>
<evidence type="ECO:0000256" key="1">
    <source>
        <dbReference type="SAM" id="MobiDB-lite"/>
    </source>
</evidence>
<evidence type="ECO:0000313" key="3">
    <source>
        <dbReference type="Proteomes" id="UP001642405"/>
    </source>
</evidence>
<reference evidence="2 3" key="1">
    <citation type="submission" date="2024-01" db="EMBL/GenBank/DDBJ databases">
        <authorList>
            <person name="Allen C."/>
            <person name="Tagirdzhanova G."/>
        </authorList>
    </citation>
    <scope>NUCLEOTIDE SEQUENCE [LARGE SCALE GENOMIC DNA]</scope>
</reference>
<gene>
    <name evidence="2" type="ORF">SCUCBS95973_004313</name>
</gene>
<proteinExistence type="predicted"/>
<feature type="compositionally biased region" description="Polar residues" evidence="1">
    <location>
        <begin position="186"/>
        <end position="197"/>
    </location>
</feature>
<name>A0ABP0BMT2_9PEZI</name>
<dbReference type="EMBL" id="CAWUHB010000021">
    <property type="protein sequence ID" value="CAK7220898.1"/>
    <property type="molecule type" value="Genomic_DNA"/>
</dbReference>
<feature type="compositionally biased region" description="Basic and acidic residues" evidence="1">
    <location>
        <begin position="678"/>
        <end position="687"/>
    </location>
</feature>
<feature type="region of interest" description="Disordered" evidence="1">
    <location>
        <begin position="654"/>
        <end position="687"/>
    </location>
</feature>
<dbReference type="InterPro" id="IPR022190">
    <property type="entry name" value="DUF3716"/>
</dbReference>
<accession>A0ABP0BMT2</accession>
<feature type="region of interest" description="Disordered" evidence="1">
    <location>
        <begin position="224"/>
        <end position="354"/>
    </location>
</feature>
<feature type="compositionally biased region" description="Polar residues" evidence="1">
    <location>
        <begin position="14"/>
        <end position="28"/>
    </location>
</feature>
<feature type="region of interest" description="Disordered" evidence="1">
    <location>
        <begin position="1"/>
        <end position="200"/>
    </location>
</feature>
<feature type="compositionally biased region" description="Low complexity" evidence="1">
    <location>
        <begin position="494"/>
        <end position="515"/>
    </location>
</feature>
<feature type="compositionally biased region" description="Low complexity" evidence="1">
    <location>
        <begin position="468"/>
        <end position="480"/>
    </location>
</feature>
<keyword evidence="3" id="KW-1185">Reference proteome</keyword>
<organism evidence="2 3">
    <name type="scientific">Sporothrix curviconia</name>
    <dbReference type="NCBI Taxonomy" id="1260050"/>
    <lineage>
        <taxon>Eukaryota</taxon>
        <taxon>Fungi</taxon>
        <taxon>Dikarya</taxon>
        <taxon>Ascomycota</taxon>
        <taxon>Pezizomycotina</taxon>
        <taxon>Sordariomycetes</taxon>
        <taxon>Sordariomycetidae</taxon>
        <taxon>Ophiostomatales</taxon>
        <taxon>Ophiostomataceae</taxon>
        <taxon>Sporothrix</taxon>
    </lineage>
</organism>
<comment type="caution">
    <text evidence="2">The sequence shown here is derived from an EMBL/GenBank/DDBJ whole genome shotgun (WGS) entry which is preliminary data.</text>
</comment>
<sequence length="687" mass="69478">MTGIIRFPRGSRPNKVTKQPLPSTRRATNGNGNGNGNGAANISVNRQLAIEQAIDEQQQQQQQQYHVAVATEPATGDVGDQIAPESAQALIQDGSFYNAPDEADGAVAHDQNGGSSKAEPDDSDMLDLHGGSSGGADGGGDEGGDNGGHGENTVTDMDEAEMSEMVSGAVESYAEENGIGVPRAATTATQPSASNTPGLDMDLSAAAAAAAAAAAVASASHLATAGHSHHRLRTETSSYSRQVPHGPQEPQESHDPSTEHAASTGLPDGTMPQPQPPQTEAATATHNTVKDGASAIHSAPVPETAPRSAPSTSDMAHDSGYSNLPAESALAKRLAREPGLRRAHQRRPDQQLNLGRRSNVEALFAHIAGEEVAVPCKNCHKGHGPWTACVVVDGQMCGSCANCWFNASGARCSFHETKTPMHGHPQRQSLGGVMAVLPPTGATSALDPQLTGSPLGAGGLAAHHAAHHFTAQQQQQQQQHSHQHVNQGRQQHALSSSLGLSQSPSTAATPPSSSSAAQQAAAAAAAAAVAVQQLSNGGHFPNLGAGATDGASSTGAAGGLLSNGSASAYSPFSVDLVTSLLGAGRSGGGSGVFDAGVDAASAASVETGSLVSLVINQALAEVHSADQRGRDLILVEIAAKQLALAIVRFGEGAAVGGETPPVSRLPPTSNADDASPGQHRDGPATAD</sequence>
<protein>
    <submittedName>
        <fullName evidence="2">Uncharacterized protein</fullName>
    </submittedName>
</protein>
<dbReference type="Pfam" id="PF12511">
    <property type="entry name" value="DUF3716"/>
    <property type="match status" value="1"/>
</dbReference>